<evidence type="ECO:0000313" key="3">
    <source>
        <dbReference type="Proteomes" id="UP000444401"/>
    </source>
</evidence>
<sequence length="120" mass="12814">MNSLSWMLYLADVAGSVAALMTNVAVVVAVVGGTVLMISAIILHVEDEDTSFIWPWARRIVFVAAPCALMAALTPSQNTIYAIAASEMGETALETETGGKAMQALNAWLDRQIDGEEEPE</sequence>
<reference evidence="2 3" key="1">
    <citation type="submission" date="2019-12" db="EMBL/GenBank/DDBJ databases">
        <title>Genomic-based taxomic classification of the family Erythrobacteraceae.</title>
        <authorList>
            <person name="Xu L."/>
        </authorList>
    </citation>
    <scope>NUCLEOTIDE SEQUENCE [LARGE SCALE GENOMIC DNA]</scope>
    <source>
        <strain evidence="2 3">H32</strain>
    </source>
</reference>
<dbReference type="RefSeq" id="WP_160732375.1">
    <property type="nucleotide sequence ID" value="NZ_WTYO01000001.1"/>
</dbReference>
<keyword evidence="1" id="KW-0472">Membrane</keyword>
<dbReference type="Proteomes" id="UP000444401">
    <property type="component" value="Unassembled WGS sequence"/>
</dbReference>
<protein>
    <submittedName>
        <fullName evidence="2">Uncharacterized protein</fullName>
    </submittedName>
</protein>
<feature type="transmembrane region" description="Helical" evidence="1">
    <location>
        <begin position="56"/>
        <end position="73"/>
    </location>
</feature>
<keyword evidence="1" id="KW-1133">Transmembrane helix</keyword>
<dbReference type="EMBL" id="WTYO01000001">
    <property type="protein sequence ID" value="MXO67748.1"/>
    <property type="molecule type" value="Genomic_DNA"/>
</dbReference>
<keyword evidence="1" id="KW-0812">Transmembrane</keyword>
<accession>A0ABW9UUE2</accession>
<comment type="caution">
    <text evidence="2">The sequence shown here is derived from an EMBL/GenBank/DDBJ whole genome shotgun (WGS) entry which is preliminary data.</text>
</comment>
<evidence type="ECO:0000313" key="2">
    <source>
        <dbReference type="EMBL" id="MXO67748.1"/>
    </source>
</evidence>
<gene>
    <name evidence="2" type="ORF">GRI72_02735</name>
</gene>
<organism evidence="2 3">
    <name type="scientific">Pelagerythrobacter marinus</name>
    <dbReference type="NCBI Taxonomy" id="538382"/>
    <lineage>
        <taxon>Bacteria</taxon>
        <taxon>Pseudomonadati</taxon>
        <taxon>Pseudomonadota</taxon>
        <taxon>Alphaproteobacteria</taxon>
        <taxon>Sphingomonadales</taxon>
        <taxon>Erythrobacteraceae</taxon>
        <taxon>Pelagerythrobacter</taxon>
    </lineage>
</organism>
<keyword evidence="3" id="KW-1185">Reference proteome</keyword>
<evidence type="ECO:0000256" key="1">
    <source>
        <dbReference type="SAM" id="Phobius"/>
    </source>
</evidence>
<proteinExistence type="predicted"/>
<name>A0ABW9UUE2_9SPHN</name>
<feature type="transmembrane region" description="Helical" evidence="1">
    <location>
        <begin position="20"/>
        <end position="44"/>
    </location>
</feature>